<feature type="non-terminal residue" evidence="1">
    <location>
        <position position="1"/>
    </location>
</feature>
<proteinExistence type="predicted"/>
<evidence type="ECO:0000313" key="1">
    <source>
        <dbReference type="EMBL" id="GFD04197.1"/>
    </source>
</evidence>
<accession>A0A699T1X1</accession>
<protein>
    <submittedName>
        <fullName evidence="1">Uncharacterized protein</fullName>
    </submittedName>
</protein>
<organism evidence="1">
    <name type="scientific">Tanacetum cinerariifolium</name>
    <name type="common">Dalmatian daisy</name>
    <name type="synonym">Chrysanthemum cinerariifolium</name>
    <dbReference type="NCBI Taxonomy" id="118510"/>
    <lineage>
        <taxon>Eukaryota</taxon>
        <taxon>Viridiplantae</taxon>
        <taxon>Streptophyta</taxon>
        <taxon>Embryophyta</taxon>
        <taxon>Tracheophyta</taxon>
        <taxon>Spermatophyta</taxon>
        <taxon>Magnoliopsida</taxon>
        <taxon>eudicotyledons</taxon>
        <taxon>Gunneridae</taxon>
        <taxon>Pentapetalae</taxon>
        <taxon>asterids</taxon>
        <taxon>campanulids</taxon>
        <taxon>Asterales</taxon>
        <taxon>Asteraceae</taxon>
        <taxon>Asteroideae</taxon>
        <taxon>Anthemideae</taxon>
        <taxon>Anthemidinae</taxon>
        <taxon>Tanacetum</taxon>
    </lineage>
</organism>
<comment type="caution">
    <text evidence="1">The sequence shown here is derived from an EMBL/GenBank/DDBJ whole genome shotgun (WGS) entry which is preliminary data.</text>
</comment>
<name>A0A699T1X1_TANCI</name>
<sequence length="57" mass="6449">IEILKKKLEILKKEKERIDGKLVGFLTASKDLENLIESQRADKNKDGLRYSAVPPPA</sequence>
<dbReference type="EMBL" id="BKCJ011210025">
    <property type="protein sequence ID" value="GFD04197.1"/>
    <property type="molecule type" value="Genomic_DNA"/>
</dbReference>
<dbReference type="AlphaFoldDB" id="A0A699T1X1"/>
<gene>
    <name evidence="1" type="ORF">Tci_876166</name>
</gene>
<reference evidence="1" key="1">
    <citation type="journal article" date="2019" name="Sci. Rep.">
        <title>Draft genome of Tanacetum cinerariifolium, the natural source of mosquito coil.</title>
        <authorList>
            <person name="Yamashiro T."/>
            <person name="Shiraishi A."/>
            <person name="Satake H."/>
            <person name="Nakayama K."/>
        </authorList>
    </citation>
    <scope>NUCLEOTIDE SEQUENCE</scope>
</reference>